<sequence>MRPERRIQALHVIGYAAGNAGGVAAVMASDDAQQVGAIFGAACHGASLIKA</sequence>
<protein>
    <submittedName>
        <fullName evidence="1">Uncharacterized protein</fullName>
    </submittedName>
</protein>
<dbReference type="EMBL" id="AP019416">
    <property type="protein sequence ID" value="BBI50160.1"/>
    <property type="molecule type" value="Genomic_DNA"/>
</dbReference>
<proteinExistence type="predicted"/>
<accession>A0ABM7GHM6</accession>
<keyword evidence="2" id="KW-1185">Reference proteome</keyword>
<gene>
    <name evidence="1" type="ORF">HORIV_25810</name>
</gene>
<name>A0ABM7GHM6_9GAMM</name>
<evidence type="ECO:0000313" key="1">
    <source>
        <dbReference type="EMBL" id="BBI50160.1"/>
    </source>
</evidence>
<organism evidence="1 2">
    <name type="scientific">Vreelandella olivaria</name>
    <dbReference type="NCBI Taxonomy" id="390919"/>
    <lineage>
        <taxon>Bacteria</taxon>
        <taxon>Pseudomonadati</taxon>
        <taxon>Pseudomonadota</taxon>
        <taxon>Gammaproteobacteria</taxon>
        <taxon>Oceanospirillales</taxon>
        <taxon>Halomonadaceae</taxon>
        <taxon>Vreelandella</taxon>
    </lineage>
</organism>
<dbReference type="Proteomes" id="UP000289555">
    <property type="component" value="Chromosome"/>
</dbReference>
<reference evidence="2" key="1">
    <citation type="journal article" date="2019" name="Microbiol. Resour. Announc.">
        <title>Complete Genome Sequence of Halomonas olivaria, a Moderately Halophilic Bacterium Isolated from Olive Processing Effluents, Obtained by Nanopore Sequencing.</title>
        <authorList>
            <person name="Nagata S."/>
            <person name="Ii K.M."/>
            <person name="Tsukimi T."/>
            <person name="Miura M.C."/>
            <person name="Galipon J."/>
            <person name="Arakawa K."/>
        </authorList>
    </citation>
    <scope>NUCLEOTIDE SEQUENCE [LARGE SCALE GENOMIC DNA]</scope>
    <source>
        <strain evidence="2">TYRC17</strain>
    </source>
</reference>
<evidence type="ECO:0000313" key="2">
    <source>
        <dbReference type="Proteomes" id="UP000289555"/>
    </source>
</evidence>